<evidence type="ECO:0000313" key="4">
    <source>
        <dbReference type="EMBL" id="ASB41658.1"/>
    </source>
</evidence>
<evidence type="ECO:0000259" key="3">
    <source>
        <dbReference type="PROSITE" id="PS51000"/>
    </source>
</evidence>
<keyword evidence="1" id="KW-0805">Transcription regulation</keyword>
<dbReference type="InterPro" id="IPR057727">
    <property type="entry name" value="WCX_dom"/>
</dbReference>
<dbReference type="InterPro" id="IPR036388">
    <property type="entry name" value="WH-like_DNA-bd_sf"/>
</dbReference>
<evidence type="ECO:0000256" key="1">
    <source>
        <dbReference type="ARBA" id="ARBA00023015"/>
    </source>
</evidence>
<dbReference type="PANTHER" id="PTHR34580">
    <property type="match status" value="1"/>
</dbReference>
<dbReference type="Proteomes" id="UP000596035">
    <property type="component" value="Chromosome"/>
</dbReference>
<dbReference type="Pfam" id="PF25583">
    <property type="entry name" value="WCX"/>
    <property type="match status" value="1"/>
</dbReference>
<dbReference type="EMBL" id="CP065321">
    <property type="protein sequence ID" value="QQR30920.1"/>
    <property type="molecule type" value="Genomic_DNA"/>
</dbReference>
<dbReference type="SUPFAM" id="SSF46785">
    <property type="entry name" value="Winged helix' DNA-binding domain"/>
    <property type="match status" value="1"/>
</dbReference>
<keyword evidence="2" id="KW-0804">Transcription</keyword>
<name>A0A1Z2XT79_9FIRM</name>
<organism evidence="5 7">
    <name type="scientific">Acutalibacter muris</name>
    <dbReference type="NCBI Taxonomy" id="1796620"/>
    <lineage>
        <taxon>Bacteria</taxon>
        <taxon>Bacillati</taxon>
        <taxon>Bacillota</taxon>
        <taxon>Clostridia</taxon>
        <taxon>Eubacteriales</taxon>
        <taxon>Acutalibacteraceae</taxon>
        <taxon>Acutalibacter</taxon>
    </lineage>
</organism>
<dbReference type="InterPro" id="IPR026881">
    <property type="entry name" value="WYL_dom"/>
</dbReference>
<dbReference type="GO" id="GO:0003700">
    <property type="term" value="F:DNA-binding transcription factor activity"/>
    <property type="evidence" value="ECO:0007669"/>
    <property type="project" value="InterPro"/>
</dbReference>
<dbReference type="EMBL" id="CP021422">
    <property type="protein sequence ID" value="ASB41658.1"/>
    <property type="molecule type" value="Genomic_DNA"/>
</dbReference>
<dbReference type="InterPro" id="IPR051534">
    <property type="entry name" value="CBASS_pafABC_assoc_protein"/>
</dbReference>
<dbReference type="InterPro" id="IPR028349">
    <property type="entry name" value="PafC-like"/>
</dbReference>
<feature type="domain" description="HTH deoR-type" evidence="3">
    <location>
        <begin position="2"/>
        <end position="57"/>
    </location>
</feature>
<accession>A0A1Z2XT79</accession>
<dbReference type="PANTHER" id="PTHR34580:SF1">
    <property type="entry name" value="PROTEIN PAFC"/>
    <property type="match status" value="1"/>
</dbReference>
<dbReference type="KEGG" id="amur:ADH66_13920"/>
<dbReference type="RefSeq" id="WP_066539503.1">
    <property type="nucleotide sequence ID" value="NZ_CP021422.1"/>
</dbReference>
<sequence length="300" mass="33998">MKIDRLIGILSILLQREKVTAPFLAETFEVSRRTISRDIEALCRAGIPISTAQGAGGGLSIMSGYKVDRSLLTLSDMQALLAGLRSLDSVSGTNRYAQLMEKLAGPGLMAREGSMLIDLASWYKGPLSEKLELLQRALGEARLVGFCYYAPGRESKRAIEPYYIVFRWGSWYVWGYCLEREDYRLFKLNRMTGLTLKEGFVPREAPYPDLSDERVFPGNYRVEVLVPPEYKWRLVEEYGEGCFTVEPDGRCRAKIDFTNLDSAVDWLLCFRGAAELLGPEKVREELLKMGRKILNMYGET</sequence>
<dbReference type="InterPro" id="IPR036390">
    <property type="entry name" value="WH_DNA-bd_sf"/>
</dbReference>
<dbReference type="PROSITE" id="PS52050">
    <property type="entry name" value="WYL"/>
    <property type="match status" value="1"/>
</dbReference>
<evidence type="ECO:0000256" key="2">
    <source>
        <dbReference type="ARBA" id="ARBA00023163"/>
    </source>
</evidence>
<proteinExistence type="predicted"/>
<dbReference type="InterPro" id="IPR001034">
    <property type="entry name" value="DeoR_HTH"/>
</dbReference>
<dbReference type="PROSITE" id="PS51000">
    <property type="entry name" value="HTH_DEOR_2"/>
    <property type="match status" value="1"/>
</dbReference>
<reference evidence="6" key="2">
    <citation type="submission" date="2017-05" db="EMBL/GenBank/DDBJ databases">
        <title>Improved OligoMM genomes.</title>
        <authorList>
            <person name="Garzetti D."/>
        </authorList>
    </citation>
    <scope>NUCLEOTIDE SEQUENCE [LARGE SCALE GENOMIC DNA]</scope>
    <source>
        <strain evidence="6">KB18</strain>
    </source>
</reference>
<evidence type="ECO:0000313" key="7">
    <source>
        <dbReference type="Proteomes" id="UP000596035"/>
    </source>
</evidence>
<dbReference type="AlphaFoldDB" id="A0A1Z2XT79"/>
<gene>
    <name evidence="4" type="ORF">ADH66_13920</name>
    <name evidence="5" type="ORF">I5Q82_04270</name>
</gene>
<protein>
    <submittedName>
        <fullName evidence="5">YafY family transcriptional regulator</fullName>
    </submittedName>
</protein>
<dbReference type="Gene3D" id="1.10.10.10">
    <property type="entry name" value="Winged helix-like DNA-binding domain superfamily/Winged helix DNA-binding domain"/>
    <property type="match status" value="1"/>
</dbReference>
<dbReference type="Pfam" id="PF08279">
    <property type="entry name" value="HTH_11"/>
    <property type="match status" value="1"/>
</dbReference>
<keyword evidence="6" id="KW-1185">Reference proteome</keyword>
<reference evidence="5 7" key="3">
    <citation type="submission" date="2020-11" db="EMBL/GenBank/DDBJ databases">
        <title>Closed and high quality bacterial genomes of the OMM12 community.</title>
        <authorList>
            <person name="Marbouty M."/>
            <person name="Lamy-Besnier Q."/>
            <person name="Debarbieux L."/>
            <person name="Koszul R."/>
        </authorList>
    </citation>
    <scope>NUCLEOTIDE SEQUENCE [LARGE SCALE GENOMIC DNA]</scope>
    <source>
        <strain evidence="5 7">KB18</strain>
    </source>
</reference>
<dbReference type="PIRSF" id="PIRSF016838">
    <property type="entry name" value="PafC"/>
    <property type="match status" value="1"/>
</dbReference>
<dbReference type="Pfam" id="PF13280">
    <property type="entry name" value="WYL"/>
    <property type="match status" value="1"/>
</dbReference>
<dbReference type="Proteomes" id="UP000196710">
    <property type="component" value="Chromosome"/>
</dbReference>
<reference evidence="4" key="1">
    <citation type="journal article" date="2017" name="Genome Announc.">
        <title>High-Quality Whole-Genome Sequences of the Oligo-Mouse-Microbiota Bacterial Community.</title>
        <authorList>
            <person name="Garzetti D."/>
            <person name="Brugiroux S."/>
            <person name="Bunk B."/>
            <person name="Pukall R."/>
            <person name="McCoy K.D."/>
            <person name="Macpherson A.J."/>
            <person name="Stecher B."/>
        </authorList>
    </citation>
    <scope>NUCLEOTIDE SEQUENCE</scope>
    <source>
        <strain evidence="4">KB18</strain>
    </source>
</reference>
<evidence type="ECO:0000313" key="6">
    <source>
        <dbReference type="Proteomes" id="UP000196710"/>
    </source>
</evidence>
<evidence type="ECO:0000313" key="5">
    <source>
        <dbReference type="EMBL" id="QQR30920.1"/>
    </source>
</evidence>
<dbReference type="InterPro" id="IPR013196">
    <property type="entry name" value="HTH_11"/>
</dbReference>